<sequence>MNRSTQDQSKLLINNIDRRLRENIMKLDQKLKGLRAEIDAKLQSSLLYDDDKTRDDYAKKLANVSAEVTAAIEGLETLVNLVANDEDTGKQGAFLGSEEVQQFSEVIAENLEKIAEIKSNF</sequence>
<accession>A0A6F8T823</accession>
<protein>
    <submittedName>
        <fullName evidence="2">Uncharacterized protein</fullName>
    </submittedName>
</protein>
<organism evidence="2 3">
    <name type="scientific">Legionella antarctica</name>
    <dbReference type="NCBI Taxonomy" id="2708020"/>
    <lineage>
        <taxon>Bacteria</taxon>
        <taxon>Pseudomonadati</taxon>
        <taxon>Pseudomonadota</taxon>
        <taxon>Gammaproteobacteria</taxon>
        <taxon>Legionellales</taxon>
        <taxon>Legionellaceae</taxon>
        <taxon>Legionella</taxon>
    </lineage>
</organism>
<gene>
    <name evidence="2" type="ORF">TUM19329_31950</name>
</gene>
<dbReference type="Proteomes" id="UP000502894">
    <property type="component" value="Chromosome"/>
</dbReference>
<name>A0A6F8T823_9GAMM</name>
<evidence type="ECO:0000256" key="1">
    <source>
        <dbReference type="SAM" id="Coils"/>
    </source>
</evidence>
<reference evidence="2" key="1">
    <citation type="journal article" date="2020" name="Microbiol. Resour. Announc.">
        <title>Complete Genome Sequence of Novel Psychrotolerant Legionella Strain TUM19329, Isolated from Antarctic Lake Sediment.</title>
        <authorList>
            <person name="Shimada S."/>
            <person name="Nakai R."/>
            <person name="Aoki K."/>
            <person name="Shimoeda N."/>
            <person name="Ohno G."/>
            <person name="Miyazaki Y."/>
            <person name="Kudoh S."/>
            <person name="Imura S."/>
            <person name="Watanabe K."/>
            <person name="Ishii Y."/>
            <person name="Tateda K."/>
        </authorList>
    </citation>
    <scope>NUCLEOTIDE SEQUENCE [LARGE SCALE GENOMIC DNA]</scope>
    <source>
        <strain evidence="2">TUM19329</strain>
    </source>
</reference>
<evidence type="ECO:0000313" key="2">
    <source>
        <dbReference type="EMBL" id="BCA96834.1"/>
    </source>
</evidence>
<evidence type="ECO:0000313" key="3">
    <source>
        <dbReference type="Proteomes" id="UP000502894"/>
    </source>
</evidence>
<feature type="coiled-coil region" evidence="1">
    <location>
        <begin position="17"/>
        <end position="44"/>
    </location>
</feature>
<keyword evidence="3" id="KW-1185">Reference proteome</keyword>
<keyword evidence="1" id="KW-0175">Coiled coil</keyword>
<proteinExistence type="predicted"/>
<dbReference type="KEGG" id="lant:TUM19329_31950"/>
<dbReference type="AlphaFoldDB" id="A0A6F8T823"/>
<dbReference type="RefSeq" id="WP_173238050.1">
    <property type="nucleotide sequence ID" value="NZ_AP022839.1"/>
</dbReference>
<dbReference type="EMBL" id="AP022839">
    <property type="protein sequence ID" value="BCA96834.1"/>
    <property type="molecule type" value="Genomic_DNA"/>
</dbReference>